<dbReference type="Proteomes" id="UP001607302">
    <property type="component" value="Unassembled WGS sequence"/>
</dbReference>
<evidence type="ECO:0000313" key="3">
    <source>
        <dbReference type="Proteomes" id="UP001607302"/>
    </source>
</evidence>
<proteinExistence type="predicted"/>
<evidence type="ECO:0000256" key="1">
    <source>
        <dbReference type="SAM" id="MobiDB-lite"/>
    </source>
</evidence>
<organism evidence="2 3">
    <name type="scientific">Vespula squamosa</name>
    <name type="common">Southern yellow jacket</name>
    <name type="synonym">Wasp</name>
    <dbReference type="NCBI Taxonomy" id="30214"/>
    <lineage>
        <taxon>Eukaryota</taxon>
        <taxon>Metazoa</taxon>
        <taxon>Ecdysozoa</taxon>
        <taxon>Arthropoda</taxon>
        <taxon>Hexapoda</taxon>
        <taxon>Insecta</taxon>
        <taxon>Pterygota</taxon>
        <taxon>Neoptera</taxon>
        <taxon>Endopterygota</taxon>
        <taxon>Hymenoptera</taxon>
        <taxon>Apocrita</taxon>
        <taxon>Aculeata</taxon>
        <taxon>Vespoidea</taxon>
        <taxon>Vespidae</taxon>
        <taxon>Vespinae</taxon>
        <taxon>Vespula</taxon>
    </lineage>
</organism>
<feature type="compositionally biased region" description="Basic and acidic residues" evidence="1">
    <location>
        <begin position="24"/>
        <end position="33"/>
    </location>
</feature>
<feature type="region of interest" description="Disordered" evidence="1">
    <location>
        <begin position="9"/>
        <end position="78"/>
    </location>
</feature>
<reference evidence="2 3" key="1">
    <citation type="journal article" date="2024" name="Ann. Entomol. Soc. Am.">
        <title>Genomic analyses of the southern and eastern yellowjacket wasps (Hymenoptera: Vespidae) reveal evolutionary signatures of social life.</title>
        <authorList>
            <person name="Catto M.A."/>
            <person name="Caine P.B."/>
            <person name="Orr S.E."/>
            <person name="Hunt B.G."/>
            <person name="Goodisman M.A.D."/>
        </authorList>
    </citation>
    <scope>NUCLEOTIDE SEQUENCE [LARGE SCALE GENOMIC DNA]</scope>
    <source>
        <strain evidence="2">233</strain>
        <tissue evidence="2">Head and thorax</tissue>
    </source>
</reference>
<dbReference type="EMBL" id="JAUDFV010000156">
    <property type="protein sequence ID" value="KAL2714683.1"/>
    <property type="molecule type" value="Genomic_DNA"/>
</dbReference>
<keyword evidence="3" id="KW-1185">Reference proteome</keyword>
<evidence type="ECO:0000313" key="2">
    <source>
        <dbReference type="EMBL" id="KAL2714683.1"/>
    </source>
</evidence>
<sequence length="78" mass="8918">MFKIQCEKRDRYLDGRDGWNGQLAHEETRRSDSDSLGMHTPKTNSKEEEEEEEEEALEDIPAGSWGSLSQGAFNKDTI</sequence>
<protein>
    <submittedName>
        <fullName evidence="2">Uncharacterized protein</fullName>
    </submittedName>
</protein>
<gene>
    <name evidence="2" type="ORF">V1478_015868</name>
</gene>
<name>A0ABD2A254_VESSQ</name>
<accession>A0ABD2A254</accession>
<feature type="compositionally biased region" description="Acidic residues" evidence="1">
    <location>
        <begin position="47"/>
        <end position="58"/>
    </location>
</feature>
<comment type="caution">
    <text evidence="2">The sequence shown here is derived from an EMBL/GenBank/DDBJ whole genome shotgun (WGS) entry which is preliminary data.</text>
</comment>
<dbReference type="AlphaFoldDB" id="A0ABD2A254"/>